<feature type="domain" description="Glycosyl transferase family 1" evidence="3">
    <location>
        <begin position="196"/>
        <end position="314"/>
    </location>
</feature>
<dbReference type="InterPro" id="IPR001296">
    <property type="entry name" value="Glyco_trans_1"/>
</dbReference>
<organism evidence="5 6">
    <name type="scientific">Blastococcus saxobsidens</name>
    <dbReference type="NCBI Taxonomy" id="138336"/>
    <lineage>
        <taxon>Bacteria</taxon>
        <taxon>Bacillati</taxon>
        <taxon>Actinomycetota</taxon>
        <taxon>Actinomycetes</taxon>
        <taxon>Geodermatophilales</taxon>
        <taxon>Geodermatophilaceae</taxon>
        <taxon>Blastococcus</taxon>
    </lineage>
</organism>
<feature type="domain" description="Glycosyltransferase subfamily 4-like N-terminal" evidence="4">
    <location>
        <begin position="15"/>
        <end position="176"/>
    </location>
</feature>
<protein>
    <submittedName>
        <fullName evidence="5">Glycosyltransferase</fullName>
    </submittedName>
</protein>
<evidence type="ECO:0000256" key="1">
    <source>
        <dbReference type="ARBA" id="ARBA00022676"/>
    </source>
</evidence>
<comment type="caution">
    <text evidence="5">The sequence shown here is derived from an EMBL/GenBank/DDBJ whole genome shotgun (WGS) entry which is preliminary data.</text>
</comment>
<evidence type="ECO:0000313" key="6">
    <source>
        <dbReference type="Proteomes" id="UP000479241"/>
    </source>
</evidence>
<dbReference type="Pfam" id="PF13439">
    <property type="entry name" value="Glyco_transf_4"/>
    <property type="match status" value="1"/>
</dbReference>
<keyword evidence="2 5" id="KW-0808">Transferase</keyword>
<dbReference type="GO" id="GO:0016757">
    <property type="term" value="F:glycosyltransferase activity"/>
    <property type="evidence" value="ECO:0007669"/>
    <property type="project" value="UniProtKB-KW"/>
</dbReference>
<gene>
    <name evidence="5" type="ORF">GCU60_00500</name>
</gene>
<sequence>MSELLLLIDRLKPYGAERVCIDLATEFSSIRSTTVVTFGADQGQVDVENQPWRRLRIERSRWKPLAMLQVIWRLRCDLKKRGDVLVFSFMPLSNIIALVSTIGMPVRVVATEHNISAQVLQGLGLKRQGLRFLRRVLYRRAHAIIAVSRAVEADLIDTVGVSELVHVIYNPVNLARLQAQLAATTGVPPFVRALRASREDVKVIVIVGALKHAKGHDIAIRALSLTPDNVHLVCVGDGAERMGIKRLADTLGVGERLHLVGAVQQVGPWMKAADLVLVPSRYEGFGLVAVEAAGLGVQVLVTDVPGLREVGSMVGTSIVNAEPIPIAEESMRILSLTKRNNTYCVDRFLPAQVAKNYLLVAGEVVC</sequence>
<dbReference type="InterPro" id="IPR028098">
    <property type="entry name" value="Glyco_trans_4-like_N"/>
</dbReference>
<evidence type="ECO:0000256" key="2">
    <source>
        <dbReference type="ARBA" id="ARBA00022679"/>
    </source>
</evidence>
<dbReference type="EMBL" id="JAAGWG010000001">
    <property type="protein sequence ID" value="NEK84256.1"/>
    <property type="molecule type" value="Genomic_DNA"/>
</dbReference>
<evidence type="ECO:0000259" key="4">
    <source>
        <dbReference type="Pfam" id="PF13439"/>
    </source>
</evidence>
<dbReference type="Proteomes" id="UP000479241">
    <property type="component" value="Unassembled WGS sequence"/>
</dbReference>
<dbReference type="SUPFAM" id="SSF53756">
    <property type="entry name" value="UDP-Glycosyltransferase/glycogen phosphorylase"/>
    <property type="match status" value="1"/>
</dbReference>
<name>A0A6L9VWP7_9ACTN</name>
<reference evidence="5 6" key="1">
    <citation type="submission" date="2019-12" db="EMBL/GenBank/DDBJ databases">
        <title>the WGS of Blastococcus saxobsidens 67B17.</title>
        <authorList>
            <person name="Jiang Z."/>
        </authorList>
    </citation>
    <scope>NUCLEOTIDE SEQUENCE [LARGE SCALE GENOMIC DNA]</scope>
    <source>
        <strain evidence="5 6">67B17</strain>
    </source>
</reference>
<dbReference type="PANTHER" id="PTHR12526">
    <property type="entry name" value="GLYCOSYLTRANSFERASE"/>
    <property type="match status" value="1"/>
</dbReference>
<accession>A0A6L9VWP7</accession>
<keyword evidence="1" id="KW-0328">Glycosyltransferase</keyword>
<proteinExistence type="predicted"/>
<dbReference type="RefSeq" id="WP_163201680.1">
    <property type="nucleotide sequence ID" value="NZ_JAAGWG010000001.1"/>
</dbReference>
<evidence type="ECO:0000313" key="5">
    <source>
        <dbReference type="EMBL" id="NEK84256.1"/>
    </source>
</evidence>
<dbReference type="CDD" id="cd03811">
    <property type="entry name" value="GT4_GT28_WabH-like"/>
    <property type="match status" value="1"/>
</dbReference>
<dbReference type="Pfam" id="PF00534">
    <property type="entry name" value="Glycos_transf_1"/>
    <property type="match status" value="1"/>
</dbReference>
<dbReference type="Gene3D" id="3.40.50.2000">
    <property type="entry name" value="Glycogen Phosphorylase B"/>
    <property type="match status" value="2"/>
</dbReference>
<dbReference type="AlphaFoldDB" id="A0A6L9VWP7"/>
<evidence type="ECO:0000259" key="3">
    <source>
        <dbReference type="Pfam" id="PF00534"/>
    </source>
</evidence>